<comment type="similarity">
    <text evidence="4 16">Belongs to the glycosyltransferase 2 family. GalNAc-T subfamily.</text>
</comment>
<dbReference type="GO" id="GO:0046872">
    <property type="term" value="F:metal ion binding"/>
    <property type="evidence" value="ECO:0007669"/>
    <property type="project" value="UniProtKB-KW"/>
</dbReference>
<evidence type="ECO:0000256" key="1">
    <source>
        <dbReference type="ARBA" id="ARBA00001936"/>
    </source>
</evidence>
<keyword evidence="8" id="KW-0479">Metal-binding</keyword>
<evidence type="ECO:0000256" key="5">
    <source>
        <dbReference type="ARBA" id="ARBA00022676"/>
    </source>
</evidence>
<dbReference type="OrthoDB" id="6119243at2759"/>
<evidence type="ECO:0000256" key="16">
    <source>
        <dbReference type="RuleBase" id="RU361242"/>
    </source>
</evidence>
<evidence type="ECO:0000256" key="2">
    <source>
        <dbReference type="ARBA" id="ARBA00004323"/>
    </source>
</evidence>
<comment type="caution">
    <text evidence="18">The sequence shown here is derived from an EMBL/GenBank/DDBJ whole genome shotgun (WGS) entry which is preliminary data.</text>
</comment>
<evidence type="ECO:0000256" key="15">
    <source>
        <dbReference type="ARBA" id="ARBA00023211"/>
    </source>
</evidence>
<dbReference type="SMART" id="SM00458">
    <property type="entry name" value="RICIN"/>
    <property type="match status" value="1"/>
</dbReference>
<keyword evidence="7 16" id="KW-0812">Transmembrane</keyword>
<keyword evidence="10" id="KW-0735">Signal-anchor</keyword>
<evidence type="ECO:0000313" key="19">
    <source>
        <dbReference type="Proteomes" id="UP000311919"/>
    </source>
</evidence>
<comment type="pathway">
    <text evidence="3 16">Protein modification; protein glycosylation.</text>
</comment>
<dbReference type="EMBL" id="SKCS01000053">
    <property type="protein sequence ID" value="TNN19239.1"/>
    <property type="molecule type" value="Genomic_DNA"/>
</dbReference>
<dbReference type="SUPFAM" id="SSF50370">
    <property type="entry name" value="Ricin B-like lectins"/>
    <property type="match status" value="2"/>
</dbReference>
<feature type="transmembrane region" description="Helical" evidence="16">
    <location>
        <begin position="27"/>
        <end position="45"/>
    </location>
</feature>
<evidence type="ECO:0000256" key="8">
    <source>
        <dbReference type="ARBA" id="ARBA00022723"/>
    </source>
</evidence>
<evidence type="ECO:0000256" key="7">
    <source>
        <dbReference type="ARBA" id="ARBA00022692"/>
    </source>
</evidence>
<keyword evidence="9 16" id="KW-0430">Lectin</keyword>
<dbReference type="CDD" id="cd02510">
    <property type="entry name" value="pp-GalNAc-T"/>
    <property type="match status" value="1"/>
</dbReference>
<dbReference type="Pfam" id="PF00535">
    <property type="entry name" value="Glycos_transf_2"/>
    <property type="match status" value="1"/>
</dbReference>
<dbReference type="GO" id="GO:0004653">
    <property type="term" value="F:polypeptide N-acetylgalactosaminyltransferase activity"/>
    <property type="evidence" value="ECO:0007669"/>
    <property type="project" value="TreeGrafter"/>
</dbReference>
<dbReference type="PROSITE" id="PS50231">
    <property type="entry name" value="RICIN_B_LECTIN"/>
    <property type="match status" value="1"/>
</dbReference>
<dbReference type="CDD" id="cd23462">
    <property type="entry name" value="beta-trefoil_Ricin_Pgant9-like"/>
    <property type="match status" value="1"/>
</dbReference>
<dbReference type="InterPro" id="IPR035992">
    <property type="entry name" value="Ricin_B-like_lectins"/>
</dbReference>
<protein>
    <recommendedName>
        <fullName evidence="16">Polypeptide N-acetylgalactosaminyltransferase</fullName>
        <ecNumber evidence="16">2.4.1.-</ecNumber>
    </recommendedName>
    <alternativeName>
        <fullName evidence="16">Protein-UDP acetylgalactosaminyltransferase</fullName>
    </alternativeName>
</protein>
<dbReference type="FunFam" id="3.90.550.10:FF:000021">
    <property type="entry name" value="Polypeptide N-acetylgalactosaminyltransferase"/>
    <property type="match status" value="1"/>
</dbReference>
<evidence type="ECO:0000313" key="18">
    <source>
        <dbReference type="EMBL" id="TNN19239.1"/>
    </source>
</evidence>
<gene>
    <name evidence="18" type="ORF">EWB00_009247</name>
</gene>
<dbReference type="AlphaFoldDB" id="A0A4Z2DS09"/>
<keyword evidence="5 16" id="KW-0328">Glycosyltransferase</keyword>
<evidence type="ECO:0000256" key="4">
    <source>
        <dbReference type="ARBA" id="ARBA00005680"/>
    </source>
</evidence>
<evidence type="ECO:0000256" key="10">
    <source>
        <dbReference type="ARBA" id="ARBA00022968"/>
    </source>
</evidence>
<keyword evidence="12 16" id="KW-0333">Golgi apparatus</keyword>
<reference evidence="18 19" key="1">
    <citation type="submission" date="2019-03" db="EMBL/GenBank/DDBJ databases">
        <title>An improved genome assembly of the fluke Schistosoma japonicum.</title>
        <authorList>
            <person name="Hu W."/>
            <person name="Luo F."/>
            <person name="Yin M."/>
            <person name="Mo X."/>
            <person name="Sun C."/>
            <person name="Wu Q."/>
            <person name="Zhu B."/>
            <person name="Xiang M."/>
            <person name="Wang J."/>
            <person name="Wang Y."/>
            <person name="Zhang T."/>
            <person name="Xu B."/>
            <person name="Zheng H."/>
            <person name="Feng Z."/>
        </authorList>
    </citation>
    <scope>NUCLEOTIDE SEQUENCE [LARGE SCALE GENOMIC DNA]</scope>
    <source>
        <strain evidence="18">HuSjv2</strain>
        <tissue evidence="18">Worms</tissue>
    </source>
</reference>
<accession>A0A4Z2DS09</accession>
<comment type="subcellular location">
    <subcellularLocation>
        <location evidence="2 16">Golgi apparatus membrane</location>
        <topology evidence="2 16">Single-pass type II membrane protein</topology>
    </subcellularLocation>
</comment>
<dbReference type="InterPro" id="IPR000772">
    <property type="entry name" value="Ricin_B_lectin"/>
</dbReference>
<dbReference type="Pfam" id="PF00652">
    <property type="entry name" value="Ricin_B_lectin"/>
    <property type="match status" value="2"/>
</dbReference>
<dbReference type="InterPro" id="IPR029044">
    <property type="entry name" value="Nucleotide-diphossugar_trans"/>
</dbReference>
<dbReference type="Gene3D" id="3.90.550.10">
    <property type="entry name" value="Spore Coat Polysaccharide Biosynthesis Protein SpsA, Chain A"/>
    <property type="match status" value="1"/>
</dbReference>
<evidence type="ECO:0000256" key="14">
    <source>
        <dbReference type="ARBA" id="ARBA00023157"/>
    </source>
</evidence>
<sequence length="736" mass="84906">MLFYSEHCIRENNRPKKILRYIFRRKSSLLLCGLVCFVLTFILWIDINKIDQDKMLPDSVKVLFKGVIKNDPILLQSAGKQIAFTEQAESKIKKQKNSNFDKDGSHNVISQPITKKVVDNHLNDSTDNFEQINIPVQPDHDDDLAIIRGNKIVDSTYLSELSAIATLRLFPSSPPRQSDEYSEGPGEGGKAYTIQREELAPAEQAVFDKGWKDNAFNQYASDRISVRRYLPDYRQGACKFNKYPYNLPSASIIICFHNEAWSTLLRSVHSVIDRSPPYLLHEIILVDDFSSHLHLKEALEEYMKMLNVVKIVRTKQREGLIRARMFGAEQSSGKVLIFLDSHIECTTGWLEPLLDRIAYNSSTVVVPVISKINDNTLKFHKTSALNVQVGGFDWSLTFRWHSQYERERKRPGAPYSPMKSPTMAGGLFAISRKYFNLLGRYDPGMEVWGGENLELSFKIWMCGGSLETVICSHVGHIFRSRSPYSWKVNVTNPLKRNLLRLADVWLDDYKRFFYAHLQFKLMDFGDVSERKALREKLKCHSFDWYLTNIYPELFVPSKALASGDIESAAGPYCLEAQLPRKRFRLAVKIRANRCHRKGNNQFWLLSPNNEIRRHIYCFDSGVESGEVKLSRCHGSSKNQKFTYETFWLLSPNNEIRRHIYCFDSGVESGEVKLSRCHGSSKNQKFTYETFWLLSPNNEIRRHIYCFDSGVESGEVKLSRCHGSSKNQKFTYETTLD</sequence>
<evidence type="ECO:0000256" key="12">
    <source>
        <dbReference type="ARBA" id="ARBA00023034"/>
    </source>
</evidence>
<name>A0A4Z2DS09_SCHJA</name>
<keyword evidence="6 16" id="KW-0808">Transferase</keyword>
<dbReference type="PANTHER" id="PTHR11675:SF131">
    <property type="entry name" value="POLYPEPTIDE N-ACETYLGALACTOSAMINYLTRANSFERASE 9-RELATED"/>
    <property type="match status" value="1"/>
</dbReference>
<evidence type="ECO:0000256" key="11">
    <source>
        <dbReference type="ARBA" id="ARBA00022989"/>
    </source>
</evidence>
<evidence type="ECO:0000256" key="3">
    <source>
        <dbReference type="ARBA" id="ARBA00004922"/>
    </source>
</evidence>
<keyword evidence="11 16" id="KW-1133">Transmembrane helix</keyword>
<evidence type="ECO:0000256" key="13">
    <source>
        <dbReference type="ARBA" id="ARBA00023136"/>
    </source>
</evidence>
<dbReference type="Gene3D" id="2.80.10.50">
    <property type="match status" value="3"/>
</dbReference>
<dbReference type="GO" id="GO:0030246">
    <property type="term" value="F:carbohydrate binding"/>
    <property type="evidence" value="ECO:0007669"/>
    <property type="project" value="UniProtKB-KW"/>
</dbReference>
<dbReference type="InterPro" id="IPR045885">
    <property type="entry name" value="GalNAc-T"/>
</dbReference>
<evidence type="ECO:0000256" key="9">
    <source>
        <dbReference type="ARBA" id="ARBA00022734"/>
    </source>
</evidence>
<dbReference type="STRING" id="6182.A0A4Z2DS09"/>
<dbReference type="PANTHER" id="PTHR11675">
    <property type="entry name" value="N-ACETYLGALACTOSAMINYLTRANSFERASE"/>
    <property type="match status" value="1"/>
</dbReference>
<keyword evidence="15 16" id="KW-0464">Manganese</keyword>
<keyword evidence="13 16" id="KW-0472">Membrane</keyword>
<dbReference type="SUPFAM" id="SSF53448">
    <property type="entry name" value="Nucleotide-diphospho-sugar transferases"/>
    <property type="match status" value="1"/>
</dbReference>
<dbReference type="Proteomes" id="UP000311919">
    <property type="component" value="Unassembled WGS sequence"/>
</dbReference>
<dbReference type="EC" id="2.4.1.-" evidence="16"/>
<proteinExistence type="inferred from homology"/>
<evidence type="ECO:0000259" key="17">
    <source>
        <dbReference type="SMART" id="SM00458"/>
    </source>
</evidence>
<dbReference type="InterPro" id="IPR001173">
    <property type="entry name" value="Glyco_trans_2-like"/>
</dbReference>
<keyword evidence="14 16" id="KW-1015">Disulfide bond</keyword>
<organism evidence="18 19">
    <name type="scientific">Schistosoma japonicum</name>
    <name type="common">Blood fluke</name>
    <dbReference type="NCBI Taxonomy" id="6182"/>
    <lineage>
        <taxon>Eukaryota</taxon>
        <taxon>Metazoa</taxon>
        <taxon>Spiralia</taxon>
        <taxon>Lophotrochozoa</taxon>
        <taxon>Platyhelminthes</taxon>
        <taxon>Trematoda</taxon>
        <taxon>Digenea</taxon>
        <taxon>Strigeidida</taxon>
        <taxon>Schistosomatoidea</taxon>
        <taxon>Schistosomatidae</taxon>
        <taxon>Schistosoma</taxon>
    </lineage>
</organism>
<feature type="domain" description="Ricin B lectin" evidence="17">
    <location>
        <begin position="563"/>
        <end position="688"/>
    </location>
</feature>
<dbReference type="GO" id="GO:0006493">
    <property type="term" value="P:protein O-linked glycosylation"/>
    <property type="evidence" value="ECO:0007669"/>
    <property type="project" value="TreeGrafter"/>
</dbReference>
<keyword evidence="19" id="KW-1185">Reference proteome</keyword>
<dbReference type="GO" id="GO:0000139">
    <property type="term" value="C:Golgi membrane"/>
    <property type="evidence" value="ECO:0007669"/>
    <property type="project" value="UniProtKB-SubCell"/>
</dbReference>
<evidence type="ECO:0000256" key="6">
    <source>
        <dbReference type="ARBA" id="ARBA00022679"/>
    </source>
</evidence>
<dbReference type="UniPathway" id="UPA00378"/>
<comment type="cofactor">
    <cofactor evidence="1 16">
        <name>Mn(2+)</name>
        <dbReference type="ChEBI" id="CHEBI:29035"/>
    </cofactor>
</comment>